<dbReference type="EMBL" id="JAATJE010000001">
    <property type="protein sequence ID" value="NJC33879.1"/>
    <property type="molecule type" value="Genomic_DNA"/>
</dbReference>
<organism evidence="1 2">
    <name type="scientific">Sphingomonas jejuensis</name>
    <dbReference type="NCBI Taxonomy" id="904715"/>
    <lineage>
        <taxon>Bacteria</taxon>
        <taxon>Pseudomonadati</taxon>
        <taxon>Pseudomonadota</taxon>
        <taxon>Alphaproteobacteria</taxon>
        <taxon>Sphingomonadales</taxon>
        <taxon>Sphingomonadaceae</taxon>
        <taxon>Sphingomonas</taxon>
    </lineage>
</organism>
<proteinExistence type="predicted"/>
<comment type="caution">
    <text evidence="1">The sequence shown here is derived from an EMBL/GenBank/DDBJ whole genome shotgun (WGS) entry which is preliminary data.</text>
</comment>
<dbReference type="RefSeq" id="WP_167953806.1">
    <property type="nucleotide sequence ID" value="NZ_JAATJE010000001.1"/>
</dbReference>
<accession>A0ABX0XM40</accession>
<gene>
    <name evidence="1" type="ORF">GGR88_001353</name>
</gene>
<reference evidence="1 2" key="1">
    <citation type="submission" date="2020-03" db="EMBL/GenBank/DDBJ databases">
        <title>Genomic Encyclopedia of Type Strains, Phase IV (KMG-IV): sequencing the most valuable type-strain genomes for metagenomic binning, comparative biology and taxonomic classification.</title>
        <authorList>
            <person name="Goeker M."/>
        </authorList>
    </citation>
    <scope>NUCLEOTIDE SEQUENCE [LARGE SCALE GENOMIC DNA]</scope>
    <source>
        <strain evidence="1 2">DSM 27651</strain>
    </source>
</reference>
<keyword evidence="2" id="KW-1185">Reference proteome</keyword>
<name>A0ABX0XM40_9SPHN</name>
<evidence type="ECO:0000313" key="2">
    <source>
        <dbReference type="Proteomes" id="UP000734218"/>
    </source>
</evidence>
<evidence type="ECO:0000313" key="1">
    <source>
        <dbReference type="EMBL" id="NJC33879.1"/>
    </source>
</evidence>
<dbReference type="Proteomes" id="UP000734218">
    <property type="component" value="Unassembled WGS sequence"/>
</dbReference>
<sequence length="216" mass="23231">MRHPVTKLEPLAIAPLREAQRVAHLVLGNPRPAPSLPRKPEGMSKQEWKARKAALRVAGATLLPGVEEPVARREAWSHKAQGTPETHAHAEAEARRDGALARLHVTGAIDAHQLAAAAEIALAHQALTADVAVRTAKLEPRSTGGGPDAASAERIAAVIRDRAYSDWRAAVAPHAAMLLTIIVDDIGVTIAARRSRMSNRRARAILVSALNRWRRG</sequence>
<protein>
    <recommendedName>
        <fullName evidence="3">DUF2293 domain-containing protein</fullName>
    </recommendedName>
</protein>
<evidence type="ECO:0008006" key="3">
    <source>
        <dbReference type="Google" id="ProtNLM"/>
    </source>
</evidence>